<dbReference type="InterPro" id="IPR004496">
    <property type="entry name" value="NapF"/>
</dbReference>
<protein>
    <recommendedName>
        <fullName evidence="6">Ferredoxin-type protein NapF</fullName>
    </recommendedName>
</protein>
<feature type="binding site" evidence="6">
    <location>
        <position position="73"/>
    </location>
    <ligand>
        <name>[4Fe-4S] cluster</name>
        <dbReference type="ChEBI" id="CHEBI:49883"/>
        <label>2</label>
    </ligand>
</feature>
<dbReference type="Gene3D" id="3.30.70.20">
    <property type="match status" value="2"/>
</dbReference>
<evidence type="ECO:0000256" key="4">
    <source>
        <dbReference type="ARBA" id="ARBA00023004"/>
    </source>
</evidence>
<dbReference type="EMBL" id="LNCD01000001">
    <property type="protein sequence ID" value="KWV60230.1"/>
    <property type="molecule type" value="Genomic_DNA"/>
</dbReference>
<dbReference type="InterPro" id="IPR017900">
    <property type="entry name" value="4Fe4S_Fe_S_CS"/>
</dbReference>
<evidence type="ECO:0000256" key="5">
    <source>
        <dbReference type="ARBA" id="ARBA00023014"/>
    </source>
</evidence>
<keyword evidence="9" id="KW-1185">Reference proteome</keyword>
<evidence type="ECO:0000256" key="1">
    <source>
        <dbReference type="ARBA" id="ARBA00022485"/>
    </source>
</evidence>
<evidence type="ECO:0000259" key="7">
    <source>
        <dbReference type="PROSITE" id="PS51379"/>
    </source>
</evidence>
<feature type="binding site" evidence="6">
    <location>
        <position position="77"/>
    </location>
    <ligand>
        <name>[4Fe-4S] cluster</name>
        <dbReference type="ChEBI" id="CHEBI:49883"/>
        <label>2</label>
    </ligand>
</feature>
<comment type="caution">
    <text evidence="8">The sequence shown here is derived from an EMBL/GenBank/DDBJ whole genome shotgun (WGS) entry which is preliminary data.</text>
</comment>
<name>A0A125QAD6_9HYPH</name>
<dbReference type="PANTHER" id="PTHR43687:SF1">
    <property type="entry name" value="FERREDOXIN III"/>
    <property type="match status" value="1"/>
</dbReference>
<evidence type="ECO:0000256" key="2">
    <source>
        <dbReference type="ARBA" id="ARBA00022723"/>
    </source>
</evidence>
<keyword evidence="5 6" id="KW-0411">Iron-sulfur</keyword>
<dbReference type="Pfam" id="PF12838">
    <property type="entry name" value="Fer4_7"/>
    <property type="match status" value="1"/>
</dbReference>
<feature type="binding site" evidence="6">
    <location>
        <position position="142"/>
    </location>
    <ligand>
        <name>[4Fe-4S] cluster</name>
        <dbReference type="ChEBI" id="CHEBI:49883"/>
        <label>3</label>
    </ligand>
</feature>
<keyword evidence="1 6" id="KW-0004">4Fe-4S</keyword>
<accession>A0A125QAD6</accession>
<dbReference type="InterPro" id="IPR017896">
    <property type="entry name" value="4Fe4S_Fe-S-bd"/>
</dbReference>
<feature type="binding site" evidence="6">
    <location>
        <position position="42"/>
    </location>
    <ligand>
        <name>[4Fe-4S] cluster</name>
        <dbReference type="ChEBI" id="CHEBI:49883"/>
        <label>1</label>
    </ligand>
</feature>
<dbReference type="PROSITE" id="PS00198">
    <property type="entry name" value="4FE4S_FER_1"/>
    <property type="match status" value="2"/>
</dbReference>
<feature type="binding site" evidence="6">
    <location>
        <position position="149"/>
    </location>
    <ligand>
        <name>[4Fe-4S] cluster</name>
        <dbReference type="ChEBI" id="CHEBI:49883"/>
        <label>3</label>
    </ligand>
</feature>
<evidence type="ECO:0000313" key="9">
    <source>
        <dbReference type="Proteomes" id="UP000068164"/>
    </source>
</evidence>
<dbReference type="InterPro" id="IPR050572">
    <property type="entry name" value="Fe-S_Ferredoxin"/>
</dbReference>
<dbReference type="RefSeq" id="WP_062368224.1">
    <property type="nucleotide sequence ID" value="NZ_LNCD01000001.1"/>
</dbReference>
<comment type="similarity">
    <text evidence="6">Belongs to the NapF family.</text>
</comment>
<keyword evidence="2 6" id="KW-0479">Metal-binding</keyword>
<proteinExistence type="inferred from homology"/>
<sequence>MRTEPISRRALFFGRPARRNIGICPPGATAESLNACTGCGLCVERCPTGIIRLSDGMPSIDFAFGECTFCGECSSVCPEPVFLTVNADRFPHVAVVGDGCLAKRHVACQSCGECCPEQAIRFRPRMGGPFVPELNEALCSGCGACLSICPVSAIGLQAREAEAADV</sequence>
<dbReference type="HAMAP" id="MF_02201">
    <property type="entry name" value="NapF"/>
    <property type="match status" value="1"/>
</dbReference>
<dbReference type="SUPFAM" id="SSF54862">
    <property type="entry name" value="4Fe-4S ferredoxins"/>
    <property type="match status" value="1"/>
</dbReference>
<feature type="binding site" evidence="6">
    <location>
        <position position="67"/>
    </location>
    <ligand>
        <name>[4Fe-4S] cluster</name>
        <dbReference type="ChEBI" id="CHEBI:49883"/>
        <label>2</label>
    </ligand>
</feature>
<dbReference type="PANTHER" id="PTHR43687">
    <property type="entry name" value="ADENYLYLSULFATE REDUCTASE, BETA SUBUNIT"/>
    <property type="match status" value="1"/>
</dbReference>
<feature type="binding site" evidence="6">
    <location>
        <position position="145"/>
    </location>
    <ligand>
        <name>[4Fe-4S] cluster</name>
        <dbReference type="ChEBI" id="CHEBI:49883"/>
        <label>3</label>
    </ligand>
</feature>
<feature type="domain" description="4Fe-4S ferredoxin-type" evidence="7">
    <location>
        <begin position="58"/>
        <end position="88"/>
    </location>
</feature>
<reference evidence="8 9" key="1">
    <citation type="submission" date="2015-11" db="EMBL/GenBank/DDBJ databases">
        <title>Draft Genome Sequence of the Strain BR 10423 (Rhizobium sp.) isolated from nodules of Mimosa pudica.</title>
        <authorList>
            <person name="Barauna A.C."/>
            <person name="Zilli J.E."/>
            <person name="Simoes-Araujo J.L."/>
            <person name="Reis V.M."/>
            <person name="James E.K."/>
            <person name="Reis F.B.Jr."/>
            <person name="Rouws L.F."/>
            <person name="Passos S.R."/>
            <person name="Gois S.R."/>
        </authorList>
    </citation>
    <scope>NUCLEOTIDE SEQUENCE [LARGE SCALE GENOMIC DNA]</scope>
    <source>
        <strain evidence="8 9">BR10423</strain>
    </source>
</reference>
<gene>
    <name evidence="6" type="primary">napF</name>
    <name evidence="8" type="ORF">AS026_00025</name>
</gene>
<feature type="domain" description="4Fe-4S ferredoxin-type" evidence="7">
    <location>
        <begin position="26"/>
        <end position="56"/>
    </location>
</feature>
<dbReference type="AlphaFoldDB" id="A0A125QAD6"/>
<dbReference type="Proteomes" id="UP000068164">
    <property type="component" value="Unassembled WGS sequence"/>
</dbReference>
<keyword evidence="6" id="KW-0963">Cytoplasm</keyword>
<comment type="cofactor">
    <cofactor evidence="6">
        <name>[4Fe-4S] cluster</name>
        <dbReference type="ChEBI" id="CHEBI:49883"/>
    </cofactor>
</comment>
<dbReference type="GO" id="GO:0051539">
    <property type="term" value="F:4 iron, 4 sulfur cluster binding"/>
    <property type="evidence" value="ECO:0007669"/>
    <property type="project" value="UniProtKB-UniRule"/>
</dbReference>
<evidence type="ECO:0000256" key="6">
    <source>
        <dbReference type="HAMAP-Rule" id="MF_02201"/>
    </source>
</evidence>
<feature type="binding site" evidence="6">
    <location>
        <position position="36"/>
    </location>
    <ligand>
        <name>[4Fe-4S] cluster</name>
        <dbReference type="ChEBI" id="CHEBI:49883"/>
        <label>1</label>
    </ligand>
</feature>
<evidence type="ECO:0000256" key="3">
    <source>
        <dbReference type="ARBA" id="ARBA00022737"/>
    </source>
</evidence>
<dbReference type="PROSITE" id="PS51379">
    <property type="entry name" value="4FE4S_FER_2"/>
    <property type="match status" value="3"/>
</dbReference>
<feature type="binding site" evidence="6">
    <location>
        <position position="70"/>
    </location>
    <ligand>
        <name>[4Fe-4S] cluster</name>
        <dbReference type="ChEBI" id="CHEBI:49883"/>
        <label>2</label>
    </ligand>
</feature>
<feature type="domain" description="4Fe-4S ferredoxin-type" evidence="7">
    <location>
        <begin position="130"/>
        <end position="159"/>
    </location>
</feature>
<keyword evidence="4 6" id="KW-0408">Iron</keyword>
<comment type="function">
    <text evidence="6">Could be involved in the maturation of NapA, the catalytic subunit of the periplasmic nitrate reductase, before its export into the periplasm.</text>
</comment>
<comment type="subunit">
    <text evidence="6">Interacts with the cytoplasmic NapA precursor.</text>
</comment>
<feature type="binding site" evidence="6">
    <location>
        <position position="46"/>
    </location>
    <ligand>
        <name>[4Fe-4S] cluster</name>
        <dbReference type="ChEBI" id="CHEBI:49883"/>
        <label>1</label>
    </ligand>
</feature>
<keyword evidence="3 6" id="KW-0677">Repeat</keyword>
<dbReference type="Pfam" id="PF13187">
    <property type="entry name" value="Fer4_9"/>
    <property type="match status" value="1"/>
</dbReference>
<dbReference type="CDD" id="cd10564">
    <property type="entry name" value="NapF_like"/>
    <property type="match status" value="1"/>
</dbReference>
<dbReference type="GO" id="GO:0046872">
    <property type="term" value="F:metal ion binding"/>
    <property type="evidence" value="ECO:0007669"/>
    <property type="project" value="UniProtKB-KW"/>
</dbReference>
<dbReference type="GO" id="GO:0005737">
    <property type="term" value="C:cytoplasm"/>
    <property type="evidence" value="ECO:0007669"/>
    <property type="project" value="UniProtKB-SubCell"/>
</dbReference>
<evidence type="ECO:0000313" key="8">
    <source>
        <dbReference type="EMBL" id="KWV60230.1"/>
    </source>
</evidence>
<feature type="binding site" evidence="6">
    <location>
        <position position="39"/>
    </location>
    <ligand>
        <name>[4Fe-4S] cluster</name>
        <dbReference type="ChEBI" id="CHEBI:49883"/>
        <label>1</label>
    </ligand>
</feature>
<comment type="subcellular location">
    <subcellularLocation>
        <location evidence="6">Cytoplasm</location>
    </subcellularLocation>
</comment>
<organism evidence="8 9">
    <name type="scientific">Rhizobium altiplani</name>
    <dbReference type="NCBI Taxonomy" id="1864509"/>
    <lineage>
        <taxon>Bacteria</taxon>
        <taxon>Pseudomonadati</taxon>
        <taxon>Pseudomonadota</taxon>
        <taxon>Alphaproteobacteria</taxon>
        <taxon>Hyphomicrobiales</taxon>
        <taxon>Rhizobiaceae</taxon>
        <taxon>Rhizobium/Agrobacterium group</taxon>
        <taxon>Rhizobium</taxon>
    </lineage>
</organism>
<dbReference type="OrthoDB" id="9800445at2"/>
<feature type="binding site" evidence="6">
    <location>
        <position position="139"/>
    </location>
    <ligand>
        <name>[4Fe-4S] cluster</name>
        <dbReference type="ChEBI" id="CHEBI:49883"/>
        <label>3</label>
    </ligand>
</feature>